<reference evidence="1 2" key="1">
    <citation type="submission" date="2019-08" db="EMBL/GenBank/DDBJ databases">
        <authorList>
            <person name="Dong K."/>
        </authorList>
    </citation>
    <scope>NUCLEOTIDE SEQUENCE [LARGE SCALE GENOMIC DNA]</scope>
    <source>
        <strain evidence="1 2">JCM14558</strain>
    </source>
</reference>
<dbReference type="Proteomes" id="UP000321034">
    <property type="component" value="Unassembled WGS sequence"/>
</dbReference>
<comment type="caution">
    <text evidence="1">The sequence shown here is derived from an EMBL/GenBank/DDBJ whole genome shotgun (WGS) entry which is preliminary data.</text>
</comment>
<protein>
    <submittedName>
        <fullName evidence="1">Uncharacterized protein</fullName>
    </submittedName>
</protein>
<dbReference type="RefSeq" id="WP_147893762.1">
    <property type="nucleotide sequence ID" value="NZ_BAAANR010000001.1"/>
</dbReference>
<dbReference type="OrthoDB" id="8236516at2"/>
<name>A0A5C8I440_9MICO</name>
<evidence type="ECO:0000313" key="2">
    <source>
        <dbReference type="Proteomes" id="UP000321034"/>
    </source>
</evidence>
<dbReference type="EMBL" id="VRSV01000001">
    <property type="protein sequence ID" value="TXK13079.1"/>
    <property type="molecule type" value="Genomic_DNA"/>
</dbReference>
<sequence length="81" mass="9165">MKDADHQPAPLRFSTDIKPLFRELDRNSMVKVFDLWNYSDVAEHQDAIVHSLESGAMPCDGTWPAAQVAKIKRWIAEGSQP</sequence>
<accession>A0A5C8I440</accession>
<keyword evidence="2" id="KW-1185">Reference proteome</keyword>
<proteinExistence type="predicted"/>
<dbReference type="AlphaFoldDB" id="A0A5C8I440"/>
<organism evidence="1 2">
    <name type="scientific">Microbacterium hatanonis</name>
    <dbReference type="NCBI Taxonomy" id="404366"/>
    <lineage>
        <taxon>Bacteria</taxon>
        <taxon>Bacillati</taxon>
        <taxon>Actinomycetota</taxon>
        <taxon>Actinomycetes</taxon>
        <taxon>Micrococcales</taxon>
        <taxon>Microbacteriaceae</taxon>
        <taxon>Microbacterium</taxon>
    </lineage>
</organism>
<evidence type="ECO:0000313" key="1">
    <source>
        <dbReference type="EMBL" id="TXK13079.1"/>
    </source>
</evidence>
<gene>
    <name evidence="1" type="ORF">FVP77_06530</name>
</gene>